<reference evidence="5" key="1">
    <citation type="journal article" date="2020" name="Stud. Mycol.">
        <title>101 Dothideomycetes genomes: a test case for predicting lifestyles and emergence of pathogens.</title>
        <authorList>
            <person name="Haridas S."/>
            <person name="Albert R."/>
            <person name="Binder M."/>
            <person name="Bloem J."/>
            <person name="Labutti K."/>
            <person name="Salamov A."/>
            <person name="Andreopoulos B."/>
            <person name="Baker S."/>
            <person name="Barry K."/>
            <person name="Bills G."/>
            <person name="Bluhm B."/>
            <person name="Cannon C."/>
            <person name="Castanera R."/>
            <person name="Culley D."/>
            <person name="Daum C."/>
            <person name="Ezra D."/>
            <person name="Gonzalez J."/>
            <person name="Henrissat B."/>
            <person name="Kuo A."/>
            <person name="Liang C."/>
            <person name="Lipzen A."/>
            <person name="Lutzoni F."/>
            <person name="Magnuson J."/>
            <person name="Mondo S."/>
            <person name="Nolan M."/>
            <person name="Ohm R."/>
            <person name="Pangilinan J."/>
            <person name="Park H.-J."/>
            <person name="Ramirez L."/>
            <person name="Alfaro M."/>
            <person name="Sun H."/>
            <person name="Tritt A."/>
            <person name="Yoshinaga Y."/>
            <person name="Zwiers L.-H."/>
            <person name="Turgeon B."/>
            <person name="Goodwin S."/>
            <person name="Spatafora J."/>
            <person name="Crous P."/>
            <person name="Grigoriev I."/>
        </authorList>
    </citation>
    <scope>NUCLEOTIDE SEQUENCE</scope>
    <source>
        <strain evidence="5">CBS 113818</strain>
    </source>
</reference>
<feature type="region of interest" description="Disordered" evidence="1">
    <location>
        <begin position="347"/>
        <end position="374"/>
    </location>
</feature>
<dbReference type="CDD" id="cd04043">
    <property type="entry name" value="C2_Munc13_fungal"/>
    <property type="match status" value="1"/>
</dbReference>
<feature type="region of interest" description="Disordered" evidence="1">
    <location>
        <begin position="1"/>
        <end position="36"/>
    </location>
</feature>
<organism evidence="5 6">
    <name type="scientific">Ophiobolus disseminans</name>
    <dbReference type="NCBI Taxonomy" id="1469910"/>
    <lineage>
        <taxon>Eukaryota</taxon>
        <taxon>Fungi</taxon>
        <taxon>Dikarya</taxon>
        <taxon>Ascomycota</taxon>
        <taxon>Pezizomycotina</taxon>
        <taxon>Dothideomycetes</taxon>
        <taxon>Pleosporomycetidae</taxon>
        <taxon>Pleosporales</taxon>
        <taxon>Pleosporineae</taxon>
        <taxon>Phaeosphaeriaceae</taxon>
        <taxon>Ophiobolus</taxon>
    </lineage>
</organism>
<feature type="domain" description="MHD1" evidence="3">
    <location>
        <begin position="697"/>
        <end position="821"/>
    </location>
</feature>
<dbReference type="InterPro" id="IPR052811">
    <property type="entry name" value="Glucose_resp_signaling"/>
</dbReference>
<dbReference type="PANTHER" id="PTHR47263">
    <property type="entry name" value="ADENYLATE CYCLASE ACTIVATION PROTEIN GIT1"/>
    <property type="match status" value="1"/>
</dbReference>
<dbReference type="Gene3D" id="2.60.40.150">
    <property type="entry name" value="C2 domain"/>
    <property type="match status" value="1"/>
</dbReference>
<dbReference type="Proteomes" id="UP000799424">
    <property type="component" value="Unassembled WGS sequence"/>
</dbReference>
<dbReference type="PROSITE" id="PS51258">
    <property type="entry name" value="MHD1"/>
    <property type="match status" value="1"/>
</dbReference>
<dbReference type="PROSITE" id="PS51259">
    <property type="entry name" value="MHD2"/>
    <property type="match status" value="1"/>
</dbReference>
<evidence type="ECO:0008006" key="7">
    <source>
        <dbReference type="Google" id="ProtNLM"/>
    </source>
</evidence>
<proteinExistence type="predicted"/>
<feature type="domain" description="C2" evidence="2">
    <location>
        <begin position="902"/>
        <end position="1018"/>
    </location>
</feature>
<dbReference type="PROSITE" id="PS50004">
    <property type="entry name" value="C2"/>
    <property type="match status" value="1"/>
</dbReference>
<evidence type="ECO:0000313" key="5">
    <source>
        <dbReference type="EMBL" id="KAF2820417.1"/>
    </source>
</evidence>
<dbReference type="SUPFAM" id="SSF49562">
    <property type="entry name" value="C2 domain (Calcium/lipid-binding domain, CaLB)"/>
    <property type="match status" value="1"/>
</dbReference>
<dbReference type="SMART" id="SM00239">
    <property type="entry name" value="C2"/>
    <property type="match status" value="1"/>
</dbReference>
<dbReference type="Pfam" id="PF06292">
    <property type="entry name" value="MUN"/>
    <property type="match status" value="2"/>
</dbReference>
<name>A0A6A6ZJM0_9PLEO</name>
<accession>A0A6A6ZJM0</accession>
<dbReference type="EMBL" id="MU006241">
    <property type="protein sequence ID" value="KAF2820417.1"/>
    <property type="molecule type" value="Genomic_DNA"/>
</dbReference>
<dbReference type="InterPro" id="IPR000008">
    <property type="entry name" value="C2_dom"/>
</dbReference>
<protein>
    <recommendedName>
        <fullName evidence="7">C2 domain-containing protein</fullName>
    </recommendedName>
</protein>
<dbReference type="Pfam" id="PF00168">
    <property type="entry name" value="C2"/>
    <property type="match status" value="1"/>
</dbReference>
<dbReference type="InterPro" id="IPR010439">
    <property type="entry name" value="MUN_dom"/>
</dbReference>
<dbReference type="Gene3D" id="1.10.357.50">
    <property type="match status" value="1"/>
</dbReference>
<dbReference type="OrthoDB" id="2015333at2759"/>
<evidence type="ECO:0000259" key="2">
    <source>
        <dbReference type="PROSITE" id="PS50004"/>
    </source>
</evidence>
<evidence type="ECO:0000259" key="3">
    <source>
        <dbReference type="PROSITE" id="PS51258"/>
    </source>
</evidence>
<dbReference type="Gene3D" id="1.20.58.1100">
    <property type="match status" value="1"/>
</dbReference>
<evidence type="ECO:0000313" key="6">
    <source>
        <dbReference type="Proteomes" id="UP000799424"/>
    </source>
</evidence>
<feature type="domain" description="MHD2" evidence="4">
    <location>
        <begin position="1113"/>
        <end position="1234"/>
    </location>
</feature>
<dbReference type="InterPro" id="IPR014772">
    <property type="entry name" value="Munc13_dom-2"/>
</dbReference>
<dbReference type="InterPro" id="IPR014770">
    <property type="entry name" value="Munc13_1"/>
</dbReference>
<feature type="compositionally biased region" description="Polar residues" evidence="1">
    <location>
        <begin position="27"/>
        <end position="36"/>
    </location>
</feature>
<dbReference type="InterPro" id="IPR035892">
    <property type="entry name" value="C2_domain_sf"/>
</dbReference>
<dbReference type="PANTHER" id="PTHR47263:SF1">
    <property type="entry name" value="C2 DOMAIN PROTEIN (AFU_ORTHOLOGUE AFUA_7G02350)"/>
    <property type="match status" value="1"/>
</dbReference>
<evidence type="ECO:0000259" key="4">
    <source>
        <dbReference type="PROSITE" id="PS51259"/>
    </source>
</evidence>
<gene>
    <name evidence="5" type="ORF">CC86DRAFT_120880</name>
</gene>
<evidence type="ECO:0000256" key="1">
    <source>
        <dbReference type="SAM" id="MobiDB-lite"/>
    </source>
</evidence>
<sequence length="1368" mass="157014">MDTSRGSGRGSNRRINSLQTRDRLQRHSSANARNKRNVSAQDSYLYALRVAYLAYLLQPRQKRVQHVPAAPKPIQRSTTSVTDLVKDISMIRDSKSTRFPHNFMGELDKRITKVLMGTEKMPEYRDATVKRTFAVFLNEFKDPRFRKSMDKDRRVEDLLLIFFSNATKQLQQGKLPSDDGWKLMVDRHVALFIRLISSTLKDNDWTKDRPELAQRLATMEKKLLVHDQDLSTGDQRNGGQGGTTIEVEIPRTYEVKDMPLVLAVSRIFSISYSDVQADINRYKSVWTEKAALQDLKTYQAHLSLMTKRTLNSDDFDLEEAFEAWKHQEIPDISQMILAILQSNPELAKSSPGGSVPQFKPNPPLDPGYSSHAAENGSSSYVIDQPVDMSGLNIQDNWADDGTSYTFIPSDPRTYYRTILKAALTYDLADADLHASEATDETPAMKLLSKQSAELLNEIAVRWRVPQFSRLILLLDVVREKYVNQEISLDTLDAAFNYVKEPPPPPDKKSNRMSHIPVQDALFDRSKWTIHDYAVNQQILQSLNEALLRELFELLMHVFDNKAPNVGPIMYILENHIYDDPAFPGSPEDIDKFSEQLKQALKHRAAEVYGELLAKHIPNTKEEWEFYHVIELGRAVVKLCEKIQKRYRKNPDVMGVSPMMCLVEEMFPAYAADARDLVARILEVSHSKEEHVPVQDGFDLYKELVEIRRIHHDALPNRKFAFKIEDLLQDFVWRWIQDIDSNLIGWVENAFKADQFKIESQNQVPDDEERHSVSVVDIFRSFNQSIEQIVGLNWDDDVQYAKFMTAVSKSIGIALARYCDLVEQKFAKEMDRMTPEQEAEARRTRQEKWISLAKDLYTQREKVEPFQFYPESLVKLNNIEYAMQRLDKLEHEIGVDACAEVIQKHAPPPTQRIRNNNFVFTIKIIEAEDLKACDINGLSDPYVVLGDEYQKRLAKTRVIYANLNPRWDETIDITTNGPLNIVATIWDWDALGDHDCVGRTSLKLDPSHFRDYMPREYWLDLDTQGRLLLRVSMEGERDDIQFYFGKAFRTLKRTERDMTRKITDKLSTVINDILSRRTLRSLLNKGITVSSVTSYFRAARPQSVVQGPTPQDVSQALAPLFSYFDDNFAIMKQTLTDAAMIMVMTRLWKEALATIESLLVPPLSDKLSQQRPLTQQELDIVFKWLKMLFEFFNAADEDGNVDGVPVDVLKSPKYHELQNLNFFYFEHTEDLIRTSESMAAATARRAQEQNARMNRMSAPAAMGHQFGGAAGLVGMPTRKHKTIMLSRNLGTMKKAKEEKRKEAQAEPNDDMILRILRMRPEAERYLKDRSRQKERLAAAQAAEAIVRQSLNAGGGRMTGNMGIGGAPRR</sequence>
<keyword evidence="6" id="KW-1185">Reference proteome</keyword>